<organism evidence="1 2">
    <name type="scientific">Paenibacillus lentus</name>
    <dbReference type="NCBI Taxonomy" id="1338368"/>
    <lineage>
        <taxon>Bacteria</taxon>
        <taxon>Bacillati</taxon>
        <taxon>Bacillota</taxon>
        <taxon>Bacilli</taxon>
        <taxon>Bacillales</taxon>
        <taxon>Paenibacillaceae</taxon>
        <taxon>Paenibacillus</taxon>
    </lineage>
</organism>
<dbReference type="EMBL" id="CP034248">
    <property type="protein sequence ID" value="AZK46187.1"/>
    <property type="molecule type" value="Genomic_DNA"/>
</dbReference>
<reference evidence="1 2" key="1">
    <citation type="submission" date="2018-11" db="EMBL/GenBank/DDBJ databases">
        <title>Genome sequencing of Paenibacillus lentus DSM25539(T).</title>
        <authorList>
            <person name="Kook J.-K."/>
            <person name="Park S.-N."/>
            <person name="Lim Y.K."/>
        </authorList>
    </citation>
    <scope>NUCLEOTIDE SEQUENCE [LARGE SCALE GENOMIC DNA]</scope>
    <source>
        <strain evidence="1 2">DSM 25539</strain>
    </source>
</reference>
<evidence type="ECO:0000313" key="1">
    <source>
        <dbReference type="EMBL" id="AZK46187.1"/>
    </source>
</evidence>
<proteinExistence type="predicted"/>
<name>A0A3Q8S4F4_9BACL</name>
<protein>
    <submittedName>
        <fullName evidence="1">Uncharacterized protein</fullName>
    </submittedName>
</protein>
<dbReference type="KEGG" id="plen:EIM92_08250"/>
<gene>
    <name evidence="1" type="ORF">EIM92_08250</name>
</gene>
<sequence length="65" mass="7552">MKRSVSYVTDDGSGHLQRKNKEGMTIAEASTSDIPPMWRQVVIASGTIRQPWHHKLMQIRRELYK</sequence>
<dbReference type="AlphaFoldDB" id="A0A3Q8S4F4"/>
<accession>A0A3Q8S4F4</accession>
<keyword evidence="2" id="KW-1185">Reference proteome</keyword>
<evidence type="ECO:0000313" key="2">
    <source>
        <dbReference type="Proteomes" id="UP000273145"/>
    </source>
</evidence>
<dbReference type="RefSeq" id="WP_125082255.1">
    <property type="nucleotide sequence ID" value="NZ_CP034248.1"/>
</dbReference>
<dbReference type="Proteomes" id="UP000273145">
    <property type="component" value="Chromosome"/>
</dbReference>
<dbReference type="OrthoDB" id="2632034at2"/>